<sequence>MLTKTQTKLIQYILVLVMILVMSWEQAYSQPLLWKSQELPEDAIRLRVLPNSDRPVDQWLKQNVRDAVTEYMQDLAEDFTSSDQAEQYLQKQIEVVTELVINTIREQGFNYNVNVRLDEAQFPTIKYGEHLYPAGVYKALIIEIGQAAGENWWCVLYPPLCLVDITSATIIDNEEPTSTTGNDLQNIKELKELKELKEQKQIDEVQYKFFLAKLFKR</sequence>
<organism evidence="1 2">
    <name type="scientific">Desulfuribacillus alkaliarsenatis</name>
    <dbReference type="NCBI Taxonomy" id="766136"/>
    <lineage>
        <taxon>Bacteria</taxon>
        <taxon>Bacillati</taxon>
        <taxon>Bacillota</taxon>
        <taxon>Desulfuribacillia</taxon>
        <taxon>Desulfuribacillales</taxon>
        <taxon>Desulfuribacillaceae</taxon>
        <taxon>Desulfuribacillus</taxon>
    </lineage>
</organism>
<dbReference type="InterPro" id="IPR014202">
    <property type="entry name" value="Spore_II_R"/>
</dbReference>
<dbReference type="STRING" id="766136.BHF68_06760"/>
<accession>A0A1E5G1J4</accession>
<dbReference type="OrthoDB" id="9793324at2"/>
<dbReference type="RefSeq" id="WP_069643348.1">
    <property type="nucleotide sequence ID" value="NZ_MIJE01000030.1"/>
</dbReference>
<evidence type="ECO:0000313" key="2">
    <source>
        <dbReference type="Proteomes" id="UP000094296"/>
    </source>
</evidence>
<dbReference type="Proteomes" id="UP000094296">
    <property type="component" value="Unassembled WGS sequence"/>
</dbReference>
<reference evidence="1 2" key="1">
    <citation type="submission" date="2016-09" db="EMBL/GenBank/DDBJ databases">
        <title>Draft genome sequence for the type strain of Desulfuribacillus alkaliarsenatis AHT28, an obligately anaerobic, sulfidogenic bacterium isolated from Russian soda lake sediments.</title>
        <authorList>
            <person name="Abin C.A."/>
            <person name="Hollibaugh J.T."/>
        </authorList>
    </citation>
    <scope>NUCLEOTIDE SEQUENCE [LARGE SCALE GENOMIC DNA]</scope>
    <source>
        <strain evidence="1 2">AHT28</strain>
    </source>
</reference>
<dbReference type="EMBL" id="MIJE01000030">
    <property type="protein sequence ID" value="OEF96765.1"/>
    <property type="molecule type" value="Genomic_DNA"/>
</dbReference>
<gene>
    <name evidence="1" type="ORF">BHF68_06760</name>
</gene>
<dbReference type="AlphaFoldDB" id="A0A1E5G1J4"/>
<dbReference type="NCBIfam" id="TIGR02837">
    <property type="entry name" value="spore_II_R"/>
    <property type="match status" value="1"/>
</dbReference>
<keyword evidence="2" id="KW-1185">Reference proteome</keyword>
<protein>
    <submittedName>
        <fullName evidence="1">Stage II sporulation protein R</fullName>
    </submittedName>
</protein>
<proteinExistence type="predicted"/>
<comment type="caution">
    <text evidence="1">The sequence shown here is derived from an EMBL/GenBank/DDBJ whole genome shotgun (WGS) entry which is preliminary data.</text>
</comment>
<dbReference type="Pfam" id="PF09551">
    <property type="entry name" value="Spore_II_R"/>
    <property type="match status" value="1"/>
</dbReference>
<name>A0A1E5G1J4_9FIRM</name>
<evidence type="ECO:0000313" key="1">
    <source>
        <dbReference type="EMBL" id="OEF96765.1"/>
    </source>
</evidence>